<name>A0A975U5W2_9PROT</name>
<proteinExistence type="predicted"/>
<dbReference type="KEGG" id="elio:KO353_07430"/>
<dbReference type="Pfam" id="PF13444">
    <property type="entry name" value="Acetyltransf_5"/>
    <property type="match status" value="1"/>
</dbReference>
<evidence type="ECO:0000313" key="5">
    <source>
        <dbReference type="Proteomes" id="UP000694001"/>
    </source>
</evidence>
<evidence type="ECO:0000256" key="3">
    <source>
        <dbReference type="ARBA" id="ARBA00023315"/>
    </source>
</evidence>
<gene>
    <name evidence="4" type="ORF">KO353_07430</name>
</gene>
<sequence>MSKEMTLPTRNEAIREARPADDPGFGEIRSQTLGVRLAASAWEREAAEALRYRVFYEEMGARATEEVAATRLDHDAFDEVADHLLVVDHARGEGPESVVGTYRLLRREAAARVGRFYSAGEYDISRLVAFDGEVLELGRSCVDAEYRTRGTLQLLWRGIAAYVFRHRIDLMFGCASLHGTDVEALAAPLAYLWHNHLAPPALRPRALPHLHVEMNRLPIEAIDHRAVLASLPPLIKGYLRLGGFVGDGAVVDHQFNTTDVCVVVKTDLVTDKYYRHYERRLRDALDAEGRAPAPPG</sequence>
<protein>
    <submittedName>
        <fullName evidence="4">GNAT family N-acetyltransferase</fullName>
        <ecNumber evidence="4">2.3.1.-</ecNumber>
    </submittedName>
</protein>
<keyword evidence="2" id="KW-0443">Lipid metabolism</keyword>
<reference evidence="4" key="1">
    <citation type="submission" date="2021-06" db="EMBL/GenBank/DDBJ databases">
        <title>Elioraea tepida, sp. nov., a moderately thermophilic aerobic anoxygenic phototrophic bacterium isolated from an alkaline siliceous hot spring mat community in Yellowstone National Park, WY, USA.</title>
        <authorList>
            <person name="Saini M.K."/>
            <person name="Yoshida S."/>
            <person name="Sebastian A."/>
            <person name="Hirose S."/>
            <person name="Hara E."/>
            <person name="Tamaki H."/>
            <person name="Soulier N.T."/>
            <person name="Albert I."/>
            <person name="Hanada S."/>
            <person name="Bryant D.A."/>
            <person name="Tank M."/>
        </authorList>
    </citation>
    <scope>NUCLEOTIDE SEQUENCE</scope>
    <source>
        <strain evidence="4">MS-P2</strain>
    </source>
</reference>
<dbReference type="PANTHER" id="PTHR37323">
    <property type="entry name" value="GCN5-RELATED N-ACETYLTRANSFERASE"/>
    <property type="match status" value="1"/>
</dbReference>
<dbReference type="Proteomes" id="UP000694001">
    <property type="component" value="Chromosome"/>
</dbReference>
<accession>A0A975U5W2</accession>
<evidence type="ECO:0000313" key="4">
    <source>
        <dbReference type="EMBL" id="QXM26013.1"/>
    </source>
</evidence>
<dbReference type="PANTHER" id="PTHR37323:SF1">
    <property type="entry name" value="L-ORNITHINE N(ALPHA)-ACYLTRANSFERASE"/>
    <property type="match status" value="1"/>
</dbReference>
<dbReference type="InterPro" id="IPR052351">
    <property type="entry name" value="Ornithine_N-alpha-AT"/>
</dbReference>
<dbReference type="EC" id="2.3.1.-" evidence="4"/>
<keyword evidence="1 4" id="KW-0808">Transferase</keyword>
<dbReference type="GO" id="GO:0016746">
    <property type="term" value="F:acyltransferase activity"/>
    <property type="evidence" value="ECO:0007669"/>
    <property type="project" value="UniProtKB-KW"/>
</dbReference>
<keyword evidence="5" id="KW-1185">Reference proteome</keyword>
<dbReference type="AlphaFoldDB" id="A0A975U5W2"/>
<organism evidence="4 5">
    <name type="scientific">Elioraea tepida</name>
    <dbReference type="NCBI Taxonomy" id="2843330"/>
    <lineage>
        <taxon>Bacteria</taxon>
        <taxon>Pseudomonadati</taxon>
        <taxon>Pseudomonadota</taxon>
        <taxon>Alphaproteobacteria</taxon>
        <taxon>Acetobacterales</taxon>
        <taxon>Elioraeaceae</taxon>
        <taxon>Elioraea</taxon>
    </lineage>
</organism>
<dbReference type="EMBL" id="CP076448">
    <property type="protein sequence ID" value="QXM26013.1"/>
    <property type="molecule type" value="Genomic_DNA"/>
</dbReference>
<keyword evidence="3 4" id="KW-0012">Acyltransferase</keyword>
<evidence type="ECO:0000256" key="1">
    <source>
        <dbReference type="ARBA" id="ARBA00022679"/>
    </source>
</evidence>
<dbReference type="GO" id="GO:0006629">
    <property type="term" value="P:lipid metabolic process"/>
    <property type="evidence" value="ECO:0007669"/>
    <property type="project" value="UniProtKB-KW"/>
</dbReference>
<evidence type="ECO:0000256" key="2">
    <source>
        <dbReference type="ARBA" id="ARBA00023098"/>
    </source>
</evidence>